<dbReference type="PANTHER" id="PTHR30455">
    <property type="entry name" value="TRANSCRIPTIONAL REPRESSOR NRDR"/>
    <property type="match status" value="1"/>
</dbReference>
<dbReference type="EMBL" id="CP036349">
    <property type="protein sequence ID" value="QDV72130.1"/>
    <property type="molecule type" value="Genomic_DNA"/>
</dbReference>
<dbReference type="GO" id="GO:0045892">
    <property type="term" value="P:negative regulation of DNA-templated transcription"/>
    <property type="evidence" value="ECO:0007669"/>
    <property type="project" value="UniProtKB-UniRule"/>
</dbReference>
<accession>A0A518K2Y4</accession>
<evidence type="ECO:0000256" key="6">
    <source>
        <dbReference type="ARBA" id="ARBA00023125"/>
    </source>
</evidence>
<dbReference type="Pfam" id="PF03477">
    <property type="entry name" value="ATP-cone"/>
    <property type="match status" value="1"/>
</dbReference>
<evidence type="ECO:0000256" key="8">
    <source>
        <dbReference type="HAMAP-Rule" id="MF_00440"/>
    </source>
</evidence>
<protein>
    <recommendedName>
        <fullName evidence="8">Transcriptional repressor NrdR</fullName>
    </recommendedName>
</protein>
<evidence type="ECO:0000256" key="4">
    <source>
        <dbReference type="ARBA" id="ARBA00022840"/>
    </source>
</evidence>
<dbReference type="Proteomes" id="UP000316426">
    <property type="component" value="Chromosome"/>
</dbReference>
<keyword evidence="3 8" id="KW-0863">Zinc-finger</keyword>
<keyword evidence="7 8" id="KW-0804">Transcription</keyword>
<dbReference type="NCBIfam" id="TIGR00244">
    <property type="entry name" value="transcriptional regulator NrdR"/>
    <property type="match status" value="1"/>
</dbReference>
<dbReference type="InterPro" id="IPR005144">
    <property type="entry name" value="ATP-cone_dom"/>
</dbReference>
<dbReference type="PANTHER" id="PTHR30455:SF2">
    <property type="entry name" value="TRANSCRIPTIONAL REPRESSOR NRDR"/>
    <property type="match status" value="1"/>
</dbReference>
<evidence type="ECO:0000256" key="3">
    <source>
        <dbReference type="ARBA" id="ARBA00022771"/>
    </source>
</evidence>
<dbReference type="InterPro" id="IPR003796">
    <property type="entry name" value="RNR_NrdR-like"/>
</dbReference>
<dbReference type="RefSeq" id="WP_145105845.1">
    <property type="nucleotide sequence ID" value="NZ_CP036349.1"/>
</dbReference>
<evidence type="ECO:0000256" key="5">
    <source>
        <dbReference type="ARBA" id="ARBA00023015"/>
    </source>
</evidence>
<evidence type="ECO:0000313" key="10">
    <source>
        <dbReference type="EMBL" id="QDV72130.1"/>
    </source>
</evidence>
<keyword evidence="8" id="KW-0862">Zinc</keyword>
<dbReference type="GO" id="GO:0008270">
    <property type="term" value="F:zinc ion binding"/>
    <property type="evidence" value="ECO:0007669"/>
    <property type="project" value="UniProtKB-UniRule"/>
</dbReference>
<dbReference type="GO" id="GO:0003677">
    <property type="term" value="F:DNA binding"/>
    <property type="evidence" value="ECO:0007669"/>
    <property type="project" value="UniProtKB-KW"/>
</dbReference>
<evidence type="ECO:0000256" key="2">
    <source>
        <dbReference type="ARBA" id="ARBA00022741"/>
    </source>
</evidence>
<keyword evidence="2 8" id="KW-0547">Nucleotide-binding</keyword>
<keyword evidence="11" id="KW-1185">Reference proteome</keyword>
<comment type="function">
    <text evidence="8">Negatively regulates transcription of bacterial ribonucleotide reductase nrd genes and operons by binding to NrdR-boxes.</text>
</comment>
<sequence>MRCPYCRKDNDRVIDSRASQDGLAIRRRRECVACGRRYTTYERPEETTIKVIKRDGSRAPFDREKILRGLERACWKRQISTHQIEATVTNIENDVYQSFETEVESAALGQLVMEHLRELDQVAFVRFASVYRQFSDAQDFVEELRPFLENPRKTPR</sequence>
<gene>
    <name evidence="8 10" type="primary">nrdR</name>
    <name evidence="10" type="ORF">Spa11_03020</name>
</gene>
<proteinExistence type="inferred from homology"/>
<reference evidence="10 11" key="1">
    <citation type="submission" date="2019-02" db="EMBL/GenBank/DDBJ databases">
        <title>Deep-cultivation of Planctomycetes and their phenomic and genomic characterization uncovers novel biology.</title>
        <authorList>
            <person name="Wiegand S."/>
            <person name="Jogler M."/>
            <person name="Boedeker C."/>
            <person name="Pinto D."/>
            <person name="Vollmers J."/>
            <person name="Rivas-Marin E."/>
            <person name="Kohn T."/>
            <person name="Peeters S.H."/>
            <person name="Heuer A."/>
            <person name="Rast P."/>
            <person name="Oberbeckmann S."/>
            <person name="Bunk B."/>
            <person name="Jeske O."/>
            <person name="Meyerdierks A."/>
            <person name="Storesund J.E."/>
            <person name="Kallscheuer N."/>
            <person name="Luecker S."/>
            <person name="Lage O.M."/>
            <person name="Pohl T."/>
            <person name="Merkel B.J."/>
            <person name="Hornburger P."/>
            <person name="Mueller R.-W."/>
            <person name="Bruemmer F."/>
            <person name="Labrenz M."/>
            <person name="Spormann A.M."/>
            <person name="Op den Camp H."/>
            <person name="Overmann J."/>
            <person name="Amann R."/>
            <person name="Jetten M.S.M."/>
            <person name="Mascher T."/>
            <person name="Medema M.H."/>
            <person name="Devos D.P."/>
            <person name="Kaster A.-K."/>
            <person name="Ovreas L."/>
            <person name="Rohde M."/>
            <person name="Galperin M.Y."/>
            <person name="Jogler C."/>
        </authorList>
    </citation>
    <scope>NUCLEOTIDE SEQUENCE [LARGE SCALE GENOMIC DNA]</scope>
    <source>
        <strain evidence="10 11">Spa11</strain>
    </source>
</reference>
<dbReference type="HAMAP" id="MF_00440">
    <property type="entry name" value="NrdR"/>
    <property type="match status" value="1"/>
</dbReference>
<comment type="similarity">
    <text evidence="8">Belongs to the NrdR family.</text>
</comment>
<keyword evidence="8" id="KW-0479">Metal-binding</keyword>
<dbReference type="Pfam" id="PF22811">
    <property type="entry name" value="Zn_ribbon_NrdR"/>
    <property type="match status" value="1"/>
</dbReference>
<evidence type="ECO:0000256" key="1">
    <source>
        <dbReference type="ARBA" id="ARBA00022491"/>
    </source>
</evidence>
<dbReference type="KEGG" id="bmei:Spa11_03020"/>
<keyword evidence="4 8" id="KW-0067">ATP-binding</keyword>
<evidence type="ECO:0000313" key="11">
    <source>
        <dbReference type="Proteomes" id="UP000316426"/>
    </source>
</evidence>
<name>A0A518K2Y4_9BACT</name>
<evidence type="ECO:0000256" key="7">
    <source>
        <dbReference type="ARBA" id="ARBA00023163"/>
    </source>
</evidence>
<comment type="cofactor">
    <cofactor evidence="8">
        <name>Zn(2+)</name>
        <dbReference type="ChEBI" id="CHEBI:29105"/>
    </cofactor>
    <text evidence="8">Binds 1 zinc ion.</text>
</comment>
<feature type="domain" description="ATP-cone" evidence="9">
    <location>
        <begin position="49"/>
        <end position="139"/>
    </location>
</feature>
<keyword evidence="1 8" id="KW-0678">Repressor</keyword>
<dbReference type="AlphaFoldDB" id="A0A518K2Y4"/>
<feature type="zinc finger region" evidence="8">
    <location>
        <begin position="3"/>
        <end position="34"/>
    </location>
</feature>
<dbReference type="PROSITE" id="PS51161">
    <property type="entry name" value="ATP_CONE"/>
    <property type="match status" value="1"/>
</dbReference>
<dbReference type="InterPro" id="IPR055173">
    <property type="entry name" value="NrdR-like_N"/>
</dbReference>
<dbReference type="GO" id="GO:0005524">
    <property type="term" value="F:ATP binding"/>
    <property type="evidence" value="ECO:0007669"/>
    <property type="project" value="UniProtKB-UniRule"/>
</dbReference>
<organism evidence="10 11">
    <name type="scientific">Botrimarina mediterranea</name>
    <dbReference type="NCBI Taxonomy" id="2528022"/>
    <lineage>
        <taxon>Bacteria</taxon>
        <taxon>Pseudomonadati</taxon>
        <taxon>Planctomycetota</taxon>
        <taxon>Planctomycetia</taxon>
        <taxon>Pirellulales</taxon>
        <taxon>Lacipirellulaceae</taxon>
        <taxon>Botrimarina</taxon>
    </lineage>
</organism>
<keyword evidence="6 8" id="KW-0238">DNA-binding</keyword>
<keyword evidence="5 8" id="KW-0805">Transcription regulation</keyword>
<evidence type="ECO:0000259" key="9">
    <source>
        <dbReference type="PROSITE" id="PS51161"/>
    </source>
</evidence>